<dbReference type="PANTHER" id="PTHR42834:SF1">
    <property type="entry name" value="ENDONUCLEASE_EXONUCLEASE_PHOSPHATASE FAMILY PROTEIN (AFU_ORTHOLOGUE AFUA_3G09210)"/>
    <property type="match status" value="1"/>
</dbReference>
<dbReference type="AlphaFoldDB" id="A0A2W2AIJ7"/>
<evidence type="ECO:0000313" key="3">
    <source>
        <dbReference type="Proteomes" id="UP000248745"/>
    </source>
</evidence>
<evidence type="ECO:0000313" key="2">
    <source>
        <dbReference type="EMBL" id="PZF72060.1"/>
    </source>
</evidence>
<comment type="caution">
    <text evidence="2">The sequence shown here is derived from an EMBL/GenBank/DDBJ whole genome shotgun (WGS) entry which is preliminary data.</text>
</comment>
<protein>
    <recommendedName>
        <fullName evidence="1">Endonuclease/exonuclease/phosphatase domain-containing protein</fullName>
    </recommendedName>
</protein>
<dbReference type="GO" id="GO:0003824">
    <property type="term" value="F:catalytic activity"/>
    <property type="evidence" value="ECO:0007669"/>
    <property type="project" value="InterPro"/>
</dbReference>
<keyword evidence="3" id="KW-1185">Reference proteome</keyword>
<accession>A0A2W2AIJ7</accession>
<evidence type="ECO:0000259" key="1">
    <source>
        <dbReference type="Pfam" id="PF19580"/>
    </source>
</evidence>
<dbReference type="InterPro" id="IPR036691">
    <property type="entry name" value="Endo/exonu/phosph_ase_sf"/>
</dbReference>
<dbReference type="SUPFAM" id="SSF56219">
    <property type="entry name" value="DNase I-like"/>
    <property type="match status" value="1"/>
</dbReference>
<sequence length="332" mass="37433">MAEKKNYHVTTVAFYNFENFFDADDDPKNWGDDEFTPNGPYHYTEEIFQQKAHNIATVLQQLGTELNPEGPALIGTAEIENDHVLDVLVSQPEIKARNYKYVHFESPDSRGIDVALLYNPKYFTVLNAEALYTDISTTGEKGGKTRDVLHVAGVLAGDTVHVFVNHWPSRRGGEAASAPLRAIAANVSKKLIDSMMAANPATRVILMGDLNDDPISPSVAKVLGAKGDKDKVDQTGLFNPFVNFYKQGIGTLAYNNAWNLFDQIMISGEWLKQPDEHWRYYKAEVFNREFLKNKFGQYKGSPHRSFDGNNWINGYSDHFPTIIYFIRATQNP</sequence>
<feature type="domain" description="Endonuclease/exonuclease/phosphatase" evidence="1">
    <location>
        <begin position="11"/>
        <end position="325"/>
    </location>
</feature>
<proteinExistence type="predicted"/>
<dbReference type="InterPro" id="IPR005135">
    <property type="entry name" value="Endo/exonuclease/phosphatase"/>
</dbReference>
<organism evidence="2 3">
    <name type="scientific">Taibaiella soli</name>
    <dbReference type="NCBI Taxonomy" id="1649169"/>
    <lineage>
        <taxon>Bacteria</taxon>
        <taxon>Pseudomonadati</taxon>
        <taxon>Bacteroidota</taxon>
        <taxon>Chitinophagia</taxon>
        <taxon>Chitinophagales</taxon>
        <taxon>Chitinophagaceae</taxon>
        <taxon>Taibaiella</taxon>
    </lineage>
</organism>
<dbReference type="OrthoDB" id="9802724at2"/>
<dbReference type="EMBL" id="QKTW01000020">
    <property type="protein sequence ID" value="PZF72060.1"/>
    <property type="molecule type" value="Genomic_DNA"/>
</dbReference>
<reference evidence="2 3" key="1">
    <citation type="submission" date="2018-06" db="EMBL/GenBank/DDBJ databases">
        <title>Mucibacter soli gen. nov., sp. nov., a new member of the family Chitinophagaceae producing mucin.</title>
        <authorList>
            <person name="Kim M.-K."/>
            <person name="Park S."/>
            <person name="Kim T.-S."/>
            <person name="Joung Y."/>
            <person name="Han J.-H."/>
            <person name="Kim S.B."/>
        </authorList>
    </citation>
    <scope>NUCLEOTIDE SEQUENCE [LARGE SCALE GENOMIC DNA]</scope>
    <source>
        <strain evidence="2 3">R1-15</strain>
    </source>
</reference>
<dbReference type="PANTHER" id="PTHR42834">
    <property type="entry name" value="ENDONUCLEASE/EXONUCLEASE/PHOSPHATASE FAMILY PROTEIN (AFU_ORTHOLOGUE AFUA_3G09210)"/>
    <property type="match status" value="1"/>
</dbReference>
<dbReference type="Pfam" id="PF19580">
    <property type="entry name" value="Exo_endo_phos_3"/>
    <property type="match status" value="1"/>
</dbReference>
<name>A0A2W2AIJ7_9BACT</name>
<dbReference type="Gene3D" id="3.60.10.10">
    <property type="entry name" value="Endonuclease/exonuclease/phosphatase"/>
    <property type="match status" value="1"/>
</dbReference>
<gene>
    <name evidence="2" type="ORF">DN068_15200</name>
</gene>
<dbReference type="Proteomes" id="UP000248745">
    <property type="component" value="Unassembled WGS sequence"/>
</dbReference>